<dbReference type="Gene3D" id="3.50.50.60">
    <property type="entry name" value="FAD/NAD(P)-binding domain"/>
    <property type="match status" value="1"/>
</dbReference>
<feature type="transmembrane region" description="Helical" evidence="3">
    <location>
        <begin position="7"/>
        <end position="28"/>
    </location>
</feature>
<evidence type="ECO:0000259" key="5">
    <source>
        <dbReference type="Pfam" id="PF01571"/>
    </source>
</evidence>
<dbReference type="Pfam" id="PF01571">
    <property type="entry name" value="GCV_T"/>
    <property type="match status" value="1"/>
</dbReference>
<dbReference type="InterPro" id="IPR006076">
    <property type="entry name" value="FAD-dep_OxRdtase"/>
</dbReference>
<reference evidence="8 9" key="1">
    <citation type="submission" date="2022-04" db="EMBL/GenBank/DDBJ databases">
        <authorList>
            <person name="Grouzdev D.S."/>
            <person name="Pantiukh K.S."/>
            <person name="Krutkina M.S."/>
        </authorList>
    </citation>
    <scope>NUCLEOTIDE SEQUENCE [LARGE SCALE GENOMIC DNA]</scope>
    <source>
        <strain evidence="8 9">6x-1</strain>
    </source>
</reference>
<gene>
    <name evidence="8" type="ORF">MWN34_10955</name>
</gene>
<evidence type="ECO:0000313" key="8">
    <source>
        <dbReference type="EMBL" id="MCK0197432.1"/>
    </source>
</evidence>
<dbReference type="PANTHER" id="PTHR43757">
    <property type="entry name" value="AMINOMETHYLTRANSFERASE"/>
    <property type="match status" value="1"/>
</dbReference>
<name>A0ABT0DCF6_9HYPH</name>
<dbReference type="InterPro" id="IPR013977">
    <property type="entry name" value="GcvT_C"/>
</dbReference>
<dbReference type="SUPFAM" id="SSF101790">
    <property type="entry name" value="Aminomethyltransferase beta-barrel domain"/>
    <property type="match status" value="1"/>
</dbReference>
<dbReference type="InterPro" id="IPR032503">
    <property type="entry name" value="FAO_M"/>
</dbReference>
<dbReference type="Gene3D" id="3.30.9.10">
    <property type="entry name" value="D-Amino Acid Oxidase, subunit A, domain 2"/>
    <property type="match status" value="1"/>
</dbReference>
<dbReference type="InterPro" id="IPR027266">
    <property type="entry name" value="TrmE/GcvT-like"/>
</dbReference>
<dbReference type="InterPro" id="IPR036188">
    <property type="entry name" value="FAD/NAD-bd_sf"/>
</dbReference>
<feature type="domain" description="Aminomethyltransferase C-terminal" evidence="6">
    <location>
        <begin position="721"/>
        <end position="799"/>
    </location>
</feature>
<accession>A0ABT0DCF6</accession>
<dbReference type="Gene3D" id="3.30.70.1400">
    <property type="entry name" value="Aminomethyltransferase beta-barrel domains"/>
    <property type="match status" value="1"/>
</dbReference>
<feature type="domain" description="FAD dependent oxidoreductase central" evidence="7">
    <location>
        <begin position="367"/>
        <end position="421"/>
    </location>
</feature>
<evidence type="ECO:0000313" key="9">
    <source>
        <dbReference type="Proteomes" id="UP001203284"/>
    </source>
</evidence>
<dbReference type="SUPFAM" id="SSF103025">
    <property type="entry name" value="Folate-binding domain"/>
    <property type="match status" value="1"/>
</dbReference>
<proteinExistence type="inferred from homology"/>
<dbReference type="Gene3D" id="3.30.1360.120">
    <property type="entry name" value="Probable tRNA modification gtpase trme, domain 1"/>
    <property type="match status" value="1"/>
</dbReference>
<comment type="caution">
    <text evidence="8">The sequence shown here is derived from an EMBL/GenBank/DDBJ whole genome shotgun (WGS) entry which is preliminary data.</text>
</comment>
<keyword evidence="3" id="KW-1133">Transmembrane helix</keyword>
<feature type="domain" description="GCVT N-terminal" evidence="5">
    <location>
        <begin position="424"/>
        <end position="700"/>
    </location>
</feature>
<dbReference type="Gene3D" id="2.40.30.110">
    <property type="entry name" value="Aminomethyltransferase beta-barrel domains"/>
    <property type="match status" value="1"/>
</dbReference>
<dbReference type="PANTHER" id="PTHR43757:SF2">
    <property type="entry name" value="AMINOMETHYLTRANSFERASE, MITOCHONDRIAL"/>
    <property type="match status" value="1"/>
</dbReference>
<comment type="similarity">
    <text evidence="1">Belongs to the GcvT family.</text>
</comment>
<evidence type="ECO:0000259" key="7">
    <source>
        <dbReference type="Pfam" id="PF16350"/>
    </source>
</evidence>
<evidence type="ECO:0000256" key="1">
    <source>
        <dbReference type="ARBA" id="ARBA00008609"/>
    </source>
</evidence>
<dbReference type="RefSeq" id="WP_247029178.1">
    <property type="nucleotide sequence ID" value="NZ_JALKCH010000006.1"/>
</dbReference>
<evidence type="ECO:0000259" key="6">
    <source>
        <dbReference type="Pfam" id="PF08669"/>
    </source>
</evidence>
<sequence length="807" mass="87436">MSEHVRVVVIGGGAVGASCLYHLALMGWSDALLIEQNELTSGSTWHAAGNVPTYSSSLTLLKLQDYSASLYRRLGAEVDYPINYHVVGALRLAHTDERMAEFRHIAAMAALNGMAFDILAPDEIPEKHPFIGLDDLKGALWDPYDGDIDPAQLTQALAKGARDLGARVQRFTRVIGLEQLASGDWKVTTDKGEIIAGVVVNAAGYRAGEVMALLGRHLPIVAMQHQYLVTEDVPELAGRATRLPLMRDPDVSYYMRQERGGFILGPYEWDARPMWLDGLPADFSFQLWNDDLDRVAPVVEAIIERVPILASAGIRKVVNGPIPYSPDGNPYIGPEHELTNFFHCNTFSFGIAQAGGAGKCLAEWVVEGRPEWDLWSLDRRRYTGYADQAFTVAKAVEVYQNEYAPAFPNEERPAGRPQRTSPTYPLLKERGAVFGMRGGWERAVYFDVDGVAPVPSLSFARRRNWFDLVGREVEAVRTAAGLIELAGLTRLEVGGPGAAAFLDRLLASPLPPVGRAGLGYALDAAGGILSEFLVVRRAEDAFLLTAAAAAEWHDDDLLRHALPADGSVTLRVASLTETLLALAGPKAREVLSRLTEADLSNDGFPWLGARTIHVAGIEVLAVRTSYVGELGWELHVRNGDAVALYRALLEAGEASGLREFGLYALESLRLDKGYRGWKTDIETGFTPYEASLGWAVDLGKPDFIGKAALLEGGMQQPRQVLVPFLLDEAGEADAPAAAPVFVAGQRAGMVTSGGWSYTLGRSIGLAIVPQEAAARGTAIVIEIYGRRCPATIGAEPMFDPANERAQA</sequence>
<dbReference type="InterPro" id="IPR028896">
    <property type="entry name" value="GcvT/YgfZ/DmdA"/>
</dbReference>
<dbReference type="PROSITE" id="PS51257">
    <property type="entry name" value="PROKAR_LIPOPROTEIN"/>
    <property type="match status" value="1"/>
</dbReference>
<keyword evidence="9" id="KW-1185">Reference proteome</keyword>
<evidence type="ECO:0000256" key="2">
    <source>
        <dbReference type="ARBA" id="ARBA00023002"/>
    </source>
</evidence>
<dbReference type="InterPro" id="IPR006222">
    <property type="entry name" value="GCVT_N"/>
</dbReference>
<dbReference type="EMBL" id="JALKCH010000006">
    <property type="protein sequence ID" value="MCK0197432.1"/>
    <property type="molecule type" value="Genomic_DNA"/>
</dbReference>
<keyword evidence="3" id="KW-0812">Transmembrane</keyword>
<organism evidence="8 9">
    <name type="scientific">Ancylobacter crimeensis</name>
    <dbReference type="NCBI Taxonomy" id="2579147"/>
    <lineage>
        <taxon>Bacteria</taxon>
        <taxon>Pseudomonadati</taxon>
        <taxon>Pseudomonadota</taxon>
        <taxon>Alphaproteobacteria</taxon>
        <taxon>Hyphomicrobiales</taxon>
        <taxon>Xanthobacteraceae</taxon>
        <taxon>Ancylobacter</taxon>
    </lineage>
</organism>
<dbReference type="SUPFAM" id="SSF51905">
    <property type="entry name" value="FAD/NAD(P)-binding domain"/>
    <property type="match status" value="1"/>
</dbReference>
<dbReference type="InterPro" id="IPR029043">
    <property type="entry name" value="GcvT/YgfZ_C"/>
</dbReference>
<keyword evidence="3" id="KW-0472">Membrane</keyword>
<evidence type="ECO:0000259" key="4">
    <source>
        <dbReference type="Pfam" id="PF01266"/>
    </source>
</evidence>
<dbReference type="Pfam" id="PF16350">
    <property type="entry name" value="FAO_M"/>
    <property type="match status" value="1"/>
</dbReference>
<dbReference type="SUPFAM" id="SSF54373">
    <property type="entry name" value="FAD-linked reductases, C-terminal domain"/>
    <property type="match status" value="1"/>
</dbReference>
<dbReference type="Pfam" id="PF08669">
    <property type="entry name" value="GCV_T_C"/>
    <property type="match status" value="1"/>
</dbReference>
<dbReference type="Proteomes" id="UP001203284">
    <property type="component" value="Unassembled WGS sequence"/>
</dbReference>
<protein>
    <submittedName>
        <fullName evidence="8">FAD-dependent oxidoreductase</fullName>
    </submittedName>
</protein>
<keyword evidence="2" id="KW-0560">Oxidoreductase</keyword>
<evidence type="ECO:0000256" key="3">
    <source>
        <dbReference type="SAM" id="Phobius"/>
    </source>
</evidence>
<feature type="domain" description="FAD dependent oxidoreductase" evidence="4">
    <location>
        <begin position="6"/>
        <end position="364"/>
    </location>
</feature>
<dbReference type="Pfam" id="PF01266">
    <property type="entry name" value="DAO"/>
    <property type="match status" value="1"/>
</dbReference>